<dbReference type="CDD" id="cd03268">
    <property type="entry name" value="ABC_BcrA_bacitracin_resist"/>
    <property type="match status" value="1"/>
</dbReference>
<dbReference type="PANTHER" id="PTHR43335:SF4">
    <property type="entry name" value="ABC TRANSPORTER, ATP-BINDING PROTEIN"/>
    <property type="match status" value="1"/>
</dbReference>
<dbReference type="GO" id="GO:0005524">
    <property type="term" value="F:ATP binding"/>
    <property type="evidence" value="ECO:0007669"/>
    <property type="project" value="UniProtKB-KW"/>
</dbReference>
<dbReference type="PANTHER" id="PTHR43335">
    <property type="entry name" value="ABC TRANSPORTER, ATP-BINDING PROTEIN"/>
    <property type="match status" value="1"/>
</dbReference>
<dbReference type="InterPro" id="IPR003439">
    <property type="entry name" value="ABC_transporter-like_ATP-bd"/>
</dbReference>
<dbReference type="InterPro" id="IPR003593">
    <property type="entry name" value="AAA+_ATPase"/>
</dbReference>
<dbReference type="Gene3D" id="3.40.50.300">
    <property type="entry name" value="P-loop containing nucleotide triphosphate hydrolases"/>
    <property type="match status" value="1"/>
</dbReference>
<dbReference type="InterPro" id="IPR027417">
    <property type="entry name" value="P-loop_NTPase"/>
</dbReference>
<dbReference type="PROSITE" id="PS50893">
    <property type="entry name" value="ABC_TRANSPORTER_2"/>
    <property type="match status" value="1"/>
</dbReference>
<accession>A0A543IW59</accession>
<keyword evidence="3" id="KW-0547">Nucleotide-binding</keyword>
<dbReference type="OrthoDB" id="3217132at2"/>
<gene>
    <name evidence="6" type="ORF">FHX40_1499</name>
</gene>
<protein>
    <submittedName>
        <fullName evidence="6">ABC-2 type transport system ATP-binding protein</fullName>
    </submittedName>
</protein>
<keyword evidence="4 6" id="KW-0067">ATP-binding</keyword>
<feature type="domain" description="ABC transporter" evidence="5">
    <location>
        <begin position="2"/>
        <end position="227"/>
    </location>
</feature>
<evidence type="ECO:0000313" key="6">
    <source>
        <dbReference type="EMBL" id="TQM74815.1"/>
    </source>
</evidence>
<dbReference type="Proteomes" id="UP000319213">
    <property type="component" value="Unassembled WGS sequence"/>
</dbReference>
<evidence type="ECO:0000256" key="4">
    <source>
        <dbReference type="ARBA" id="ARBA00022840"/>
    </source>
</evidence>
<sequence>MIEVRDLAKRYGSTVAVDGISFTVRPGTVTGFLGRNGAGKSTTMRMILGLTRPTRGTALVGGRPYRELTDPLRRVGALLEARAAHPDRTAYHHLLWLARSNRIPKARVHEVLGMTGLEHVAGRRAGGFSLGMAQRLGLAAALLGDPEVLVLDEPMNGLDPDGIRWLRGLLRDHAAQGRTVFVSSHLMGEVAQTADRVIVIEGGRLLADTTVAELTATAGSLEDAFFRLTEGRRG</sequence>
<reference evidence="6 7" key="1">
    <citation type="submission" date="2019-06" db="EMBL/GenBank/DDBJ databases">
        <title>Sequencing the genomes of 1000 actinobacteria strains.</title>
        <authorList>
            <person name="Klenk H.-P."/>
        </authorList>
    </citation>
    <scope>NUCLEOTIDE SEQUENCE [LARGE SCALE GENOMIC DNA]</scope>
    <source>
        <strain evidence="6 7">DSM 43186</strain>
    </source>
</reference>
<proteinExistence type="inferred from homology"/>
<dbReference type="InterPro" id="IPR017871">
    <property type="entry name" value="ABC_transporter-like_CS"/>
</dbReference>
<dbReference type="PROSITE" id="PS00211">
    <property type="entry name" value="ABC_TRANSPORTER_1"/>
    <property type="match status" value="1"/>
</dbReference>
<dbReference type="AlphaFoldDB" id="A0A543IW59"/>
<organism evidence="6 7">
    <name type="scientific">Thermopolyspora flexuosa</name>
    <dbReference type="NCBI Taxonomy" id="103836"/>
    <lineage>
        <taxon>Bacteria</taxon>
        <taxon>Bacillati</taxon>
        <taxon>Actinomycetota</taxon>
        <taxon>Actinomycetes</taxon>
        <taxon>Streptosporangiales</taxon>
        <taxon>Streptosporangiaceae</taxon>
        <taxon>Thermopolyspora</taxon>
    </lineage>
</organism>
<dbReference type="SMART" id="SM00382">
    <property type="entry name" value="AAA"/>
    <property type="match status" value="1"/>
</dbReference>
<dbReference type="SUPFAM" id="SSF52540">
    <property type="entry name" value="P-loop containing nucleoside triphosphate hydrolases"/>
    <property type="match status" value="1"/>
</dbReference>
<evidence type="ECO:0000256" key="2">
    <source>
        <dbReference type="ARBA" id="ARBA00022448"/>
    </source>
</evidence>
<dbReference type="Pfam" id="PF00005">
    <property type="entry name" value="ABC_tran"/>
    <property type="match status" value="1"/>
</dbReference>
<evidence type="ECO:0000259" key="5">
    <source>
        <dbReference type="PROSITE" id="PS50893"/>
    </source>
</evidence>
<keyword evidence="7" id="KW-1185">Reference proteome</keyword>
<comment type="similarity">
    <text evidence="1">Belongs to the ABC transporter superfamily.</text>
</comment>
<evidence type="ECO:0000256" key="3">
    <source>
        <dbReference type="ARBA" id="ARBA00022741"/>
    </source>
</evidence>
<name>A0A543IW59_9ACTN</name>
<dbReference type="GO" id="GO:0016887">
    <property type="term" value="F:ATP hydrolysis activity"/>
    <property type="evidence" value="ECO:0007669"/>
    <property type="project" value="InterPro"/>
</dbReference>
<evidence type="ECO:0000256" key="1">
    <source>
        <dbReference type="ARBA" id="ARBA00005417"/>
    </source>
</evidence>
<dbReference type="EMBL" id="VFPQ01000001">
    <property type="protein sequence ID" value="TQM74815.1"/>
    <property type="molecule type" value="Genomic_DNA"/>
</dbReference>
<keyword evidence="2" id="KW-0813">Transport</keyword>
<comment type="caution">
    <text evidence="6">The sequence shown here is derived from an EMBL/GenBank/DDBJ whole genome shotgun (WGS) entry which is preliminary data.</text>
</comment>
<evidence type="ECO:0000313" key="7">
    <source>
        <dbReference type="Proteomes" id="UP000319213"/>
    </source>
</evidence>